<sequence length="63" mass="7369">MKKVVWIVQQDATPDNTVLGVFDNWREADEFSESIKDEFVDHVLIQQFHIGYKFTDGSSRYST</sequence>
<evidence type="ECO:0000313" key="1">
    <source>
        <dbReference type="EMBL" id="MBB5513077.1"/>
    </source>
</evidence>
<evidence type="ECO:0000313" key="2">
    <source>
        <dbReference type="Proteomes" id="UP000580797"/>
    </source>
</evidence>
<dbReference type="RefSeq" id="WP_068731916.1">
    <property type="nucleotide sequence ID" value="NZ_BAAARH010000012.1"/>
</dbReference>
<comment type="caution">
    <text evidence="1">The sequence shown here is derived from an EMBL/GenBank/DDBJ whole genome shotgun (WGS) entry which is preliminary data.</text>
</comment>
<reference evidence="1 2" key="1">
    <citation type="submission" date="2020-08" db="EMBL/GenBank/DDBJ databases">
        <title>Sequencing the genomes of 1000 actinobacteria strains.</title>
        <authorList>
            <person name="Klenk H.-P."/>
        </authorList>
    </citation>
    <scope>NUCLEOTIDE SEQUENCE [LARGE SCALE GENOMIC DNA]</scope>
    <source>
        <strain evidence="1 2">DSM 105783</strain>
    </source>
</reference>
<dbReference type="Proteomes" id="UP000580797">
    <property type="component" value="Unassembled WGS sequence"/>
</dbReference>
<name>A0A7W8TUD6_9MICC</name>
<dbReference type="AlphaFoldDB" id="A0A7W8TUD6"/>
<proteinExistence type="predicted"/>
<organism evidence="1 2">
    <name type="scientific">Neomicrococcus aestuarii</name>
    <dbReference type="NCBI Taxonomy" id="556325"/>
    <lineage>
        <taxon>Bacteria</taxon>
        <taxon>Bacillati</taxon>
        <taxon>Actinomycetota</taxon>
        <taxon>Actinomycetes</taxon>
        <taxon>Micrococcales</taxon>
        <taxon>Micrococcaceae</taxon>
        <taxon>Neomicrococcus</taxon>
    </lineage>
</organism>
<gene>
    <name evidence="1" type="ORF">HD598_001764</name>
</gene>
<accession>A0A7W8TUD6</accession>
<protein>
    <submittedName>
        <fullName evidence="1">Uncharacterized protein</fullName>
    </submittedName>
</protein>
<dbReference type="EMBL" id="JACHDR010000001">
    <property type="protein sequence ID" value="MBB5513077.1"/>
    <property type="molecule type" value="Genomic_DNA"/>
</dbReference>